<dbReference type="EMBL" id="GBRH01275400">
    <property type="protein sequence ID" value="JAD22495.1"/>
    <property type="molecule type" value="Transcribed_RNA"/>
</dbReference>
<sequence>MDAKLQHQLKKATEIGISSGFFLLTSLVTTSQSPSLARMRNSRELSTTSSCLQTSVLHVKSHSNLVWFPDRIYLVPFEFIK</sequence>
<evidence type="ECO:0000313" key="1">
    <source>
        <dbReference type="EMBL" id="JAD22495.1"/>
    </source>
</evidence>
<dbReference type="AlphaFoldDB" id="A0A0A8YAM3"/>
<protein>
    <submittedName>
        <fullName evidence="1">p2C59</fullName>
    </submittedName>
</protein>
<organism evidence="1">
    <name type="scientific">Arundo donax</name>
    <name type="common">Giant reed</name>
    <name type="synonym">Donax arundinaceus</name>
    <dbReference type="NCBI Taxonomy" id="35708"/>
    <lineage>
        <taxon>Eukaryota</taxon>
        <taxon>Viridiplantae</taxon>
        <taxon>Streptophyta</taxon>
        <taxon>Embryophyta</taxon>
        <taxon>Tracheophyta</taxon>
        <taxon>Spermatophyta</taxon>
        <taxon>Magnoliopsida</taxon>
        <taxon>Liliopsida</taxon>
        <taxon>Poales</taxon>
        <taxon>Poaceae</taxon>
        <taxon>PACMAD clade</taxon>
        <taxon>Arundinoideae</taxon>
        <taxon>Arundineae</taxon>
        <taxon>Arundo</taxon>
    </lineage>
</organism>
<proteinExistence type="predicted"/>
<name>A0A0A8YAM3_ARUDO</name>
<reference evidence="1" key="1">
    <citation type="submission" date="2014-09" db="EMBL/GenBank/DDBJ databases">
        <authorList>
            <person name="Magalhaes I.L.F."/>
            <person name="Oliveira U."/>
            <person name="Santos F.R."/>
            <person name="Vidigal T.H.D.A."/>
            <person name="Brescovit A.D."/>
            <person name="Santos A.J."/>
        </authorList>
    </citation>
    <scope>NUCLEOTIDE SEQUENCE</scope>
    <source>
        <tissue evidence="1">Shoot tissue taken approximately 20 cm above the soil surface</tissue>
    </source>
</reference>
<accession>A0A0A8YAM3</accession>
<reference evidence="1" key="2">
    <citation type="journal article" date="2015" name="Data Brief">
        <title>Shoot transcriptome of the giant reed, Arundo donax.</title>
        <authorList>
            <person name="Barrero R.A."/>
            <person name="Guerrero F.D."/>
            <person name="Moolhuijzen P."/>
            <person name="Goolsby J.A."/>
            <person name="Tidwell J."/>
            <person name="Bellgard S.E."/>
            <person name="Bellgard M.I."/>
        </authorList>
    </citation>
    <scope>NUCLEOTIDE SEQUENCE</scope>
    <source>
        <tissue evidence="1">Shoot tissue taken approximately 20 cm above the soil surface</tissue>
    </source>
</reference>